<dbReference type="GO" id="GO:0003746">
    <property type="term" value="F:translation elongation factor activity"/>
    <property type="evidence" value="ECO:0007669"/>
    <property type="project" value="UniProtKB-UniRule"/>
</dbReference>
<organism evidence="5 6">
    <name type="scientific">Babesia microti (strain RI)</name>
    <dbReference type="NCBI Taxonomy" id="1133968"/>
    <lineage>
        <taxon>Eukaryota</taxon>
        <taxon>Sar</taxon>
        <taxon>Alveolata</taxon>
        <taxon>Apicomplexa</taxon>
        <taxon>Aconoidasida</taxon>
        <taxon>Piroplasmida</taxon>
        <taxon>Babesiidae</taxon>
        <taxon>Babesia</taxon>
    </lineage>
</organism>
<dbReference type="InterPro" id="IPR050802">
    <property type="entry name" value="EF-GSTs"/>
</dbReference>
<proteinExistence type="predicted"/>
<dbReference type="Pfam" id="PF00647">
    <property type="entry name" value="EF1G"/>
    <property type="match status" value="1"/>
</dbReference>
<reference evidence="5 6" key="3">
    <citation type="journal article" date="2016" name="Sci. Rep.">
        <title>Genome-wide diversity and gene expression profiling of Babesia microti isolates identify polymorphic genes that mediate host-pathogen interactions.</title>
        <authorList>
            <person name="Silva J.C."/>
            <person name="Cornillot E."/>
            <person name="McCracken C."/>
            <person name="Usmani-Brown S."/>
            <person name="Dwivedi A."/>
            <person name="Ifeonu O.O."/>
            <person name="Crabtree J."/>
            <person name="Gotia H.T."/>
            <person name="Virji A.Z."/>
            <person name="Reynes C."/>
            <person name="Colinge J."/>
            <person name="Kumar V."/>
            <person name="Lawres L."/>
            <person name="Pazzi J.E."/>
            <person name="Pablo J.V."/>
            <person name="Hung C."/>
            <person name="Brancato J."/>
            <person name="Kumari P."/>
            <person name="Orvis J."/>
            <person name="Tretina K."/>
            <person name="Chibucos M."/>
            <person name="Ott S."/>
            <person name="Sadzewicz L."/>
            <person name="Sengamalay N."/>
            <person name="Shetty A.C."/>
            <person name="Su Q."/>
            <person name="Tallon L."/>
            <person name="Fraser C.M."/>
            <person name="Frutos R."/>
            <person name="Molina D.M."/>
            <person name="Krause P.J."/>
            <person name="Ben Mamoun C."/>
        </authorList>
    </citation>
    <scope>NUCLEOTIDE SEQUENCE [LARGE SCALE GENOMIC DNA]</scope>
    <source>
        <strain evidence="5 6">RI</strain>
    </source>
</reference>
<keyword evidence="1 3" id="KW-0251">Elongation factor</keyword>
<dbReference type="RefSeq" id="XP_012648376.1">
    <property type="nucleotide sequence ID" value="XM_012792922.1"/>
</dbReference>
<dbReference type="OrthoDB" id="249703at2759"/>
<name>I7J6G5_BABMR</name>
<dbReference type="InterPro" id="IPR036282">
    <property type="entry name" value="Glutathione-S-Trfase_C_sf"/>
</dbReference>
<protein>
    <submittedName>
        <fullName evidence="5">Elongation factor EF-1 gamma subunit</fullName>
    </submittedName>
</protein>
<dbReference type="PANTHER" id="PTHR43986">
    <property type="entry name" value="ELONGATION FACTOR 1-GAMMA"/>
    <property type="match status" value="1"/>
</dbReference>
<dbReference type="Gene3D" id="1.20.1050.130">
    <property type="match status" value="1"/>
</dbReference>
<keyword evidence="2 3" id="KW-0648">Protein biosynthesis</keyword>
<evidence type="ECO:0000259" key="4">
    <source>
        <dbReference type="PROSITE" id="PS50040"/>
    </source>
</evidence>
<evidence type="ECO:0000256" key="2">
    <source>
        <dbReference type="ARBA" id="ARBA00022917"/>
    </source>
</evidence>
<dbReference type="KEGG" id="bmic:BMR1_02g03070"/>
<reference evidence="5 6" key="2">
    <citation type="journal article" date="2013" name="PLoS ONE">
        <title>Whole genome mapping and re-organization of the nuclear and mitochondrial genomes of Babesia microti isolates.</title>
        <authorList>
            <person name="Cornillot E."/>
            <person name="Dassouli A."/>
            <person name="Garg A."/>
            <person name="Pachikara N."/>
            <person name="Randazzo S."/>
            <person name="Depoix D."/>
            <person name="Carcy B."/>
            <person name="Delbecq S."/>
            <person name="Frutos R."/>
            <person name="Silva J.C."/>
            <person name="Sutton R."/>
            <person name="Krause P.J."/>
            <person name="Mamoun C.B."/>
        </authorList>
    </citation>
    <scope>NUCLEOTIDE SEQUENCE [LARGE SCALE GENOMIC DNA]</scope>
    <source>
        <strain evidence="5 6">RI</strain>
    </source>
</reference>
<dbReference type="FunFam" id="3.30.70.1010:FF:000001">
    <property type="entry name" value="Elongation factor 1-gamma 1"/>
    <property type="match status" value="1"/>
</dbReference>
<dbReference type="SUPFAM" id="SSF89942">
    <property type="entry name" value="eEF1-gamma domain"/>
    <property type="match status" value="1"/>
</dbReference>
<dbReference type="OMA" id="VSPDWQV"/>
<feature type="domain" description="EF-1-gamma C-terminal" evidence="4">
    <location>
        <begin position="200"/>
        <end position="361"/>
    </location>
</feature>
<dbReference type="SMART" id="SM01183">
    <property type="entry name" value="EF1G"/>
    <property type="match status" value="1"/>
</dbReference>
<evidence type="ECO:0000256" key="1">
    <source>
        <dbReference type="ARBA" id="ARBA00022768"/>
    </source>
</evidence>
<dbReference type="EMBL" id="FO082872">
    <property type="protein sequence ID" value="CCF73767.1"/>
    <property type="molecule type" value="Genomic_DNA"/>
</dbReference>
<dbReference type="SUPFAM" id="SSF47616">
    <property type="entry name" value="GST C-terminal domain-like"/>
    <property type="match status" value="1"/>
</dbReference>
<dbReference type="PANTHER" id="PTHR43986:SF1">
    <property type="entry name" value="ELONGATION FACTOR 1-GAMMA"/>
    <property type="match status" value="1"/>
</dbReference>
<dbReference type="InterPro" id="IPR036433">
    <property type="entry name" value="EF1B_G_C_sf"/>
</dbReference>
<dbReference type="GO" id="GO:0005634">
    <property type="term" value="C:nucleus"/>
    <property type="evidence" value="ECO:0007669"/>
    <property type="project" value="TreeGrafter"/>
</dbReference>
<dbReference type="PROSITE" id="PS50040">
    <property type="entry name" value="EF1G_C"/>
    <property type="match status" value="1"/>
</dbReference>
<gene>
    <name evidence="5" type="ORF">BMR1_02g03070</name>
</gene>
<dbReference type="GeneID" id="24424395"/>
<accession>I7J6G5</accession>
<dbReference type="AlphaFoldDB" id="I7J6G5"/>
<sequence>MQIIGDNNSVQTKIAVALTVFSGHDPKVLIGNGNETSLLPQSFKLMPMLKESTNHVGTLTIYNYLSGKYAKNFFGATTETRNQITTLFDYSVTNLMKYLHLPLGDCLKNKLSELNKCFLKNTFFVEDQITAADVSMAIIIEELLSRNIIDNCIMENDYYCVKRWFETVTAQDLYKKYLCTLKGASSLNPIEEEEAEAPKKKDPLDFLPPTTLSLDEWKRIYSNNKTQLYQIAMPWFWKNYDSEGWSLYKIKYDKLEDECKVSFLTCNMLSGFLQRFPPDFRKYSFGVTHVLGSGGNFDIMGVWLVRGNDLPTQIKEHPSYEYHTFTKLDHNIAEHKKLVEDYWCSDSIIEGISIESSTVWK</sequence>
<reference evidence="5 6" key="1">
    <citation type="journal article" date="2012" name="Nucleic Acids Res.">
        <title>Sequencing of the smallest Apicomplexan genome from the human pathogen Babesia microti.</title>
        <authorList>
            <person name="Cornillot E."/>
            <person name="Hadj-Kaddour K."/>
            <person name="Dassouli A."/>
            <person name="Noel B."/>
            <person name="Ranwez V."/>
            <person name="Vacherie B."/>
            <person name="Augagneur Y."/>
            <person name="Bres V."/>
            <person name="Duclos A."/>
            <person name="Randazzo S."/>
            <person name="Carcy B."/>
            <person name="Debierre-Grockiego F."/>
            <person name="Delbecq S."/>
            <person name="Moubri-Menage K."/>
            <person name="Shams-Eldin H."/>
            <person name="Usmani-Brown S."/>
            <person name="Bringaud F."/>
            <person name="Wincker P."/>
            <person name="Vivares C.P."/>
            <person name="Schwarz R.T."/>
            <person name="Schetters T.P."/>
            <person name="Krause P.J."/>
            <person name="Gorenflot A."/>
            <person name="Berry V."/>
            <person name="Barbe V."/>
            <person name="Ben Mamoun C."/>
        </authorList>
    </citation>
    <scope>NUCLEOTIDE SEQUENCE [LARGE SCALE GENOMIC DNA]</scope>
    <source>
        <strain evidence="5 6">RI</strain>
    </source>
</reference>
<dbReference type="Proteomes" id="UP000002899">
    <property type="component" value="Chromosome II"/>
</dbReference>
<dbReference type="Gene3D" id="3.30.70.1010">
    <property type="entry name" value="Translation elongation factor EF1B, gamma chain, conserved domain"/>
    <property type="match status" value="1"/>
</dbReference>
<dbReference type="GO" id="GO:0005737">
    <property type="term" value="C:cytoplasm"/>
    <property type="evidence" value="ECO:0007669"/>
    <property type="project" value="TreeGrafter"/>
</dbReference>
<evidence type="ECO:0000256" key="3">
    <source>
        <dbReference type="PROSITE-ProRule" id="PRU00519"/>
    </source>
</evidence>
<evidence type="ECO:0000313" key="6">
    <source>
        <dbReference type="Proteomes" id="UP000002899"/>
    </source>
</evidence>
<keyword evidence="6" id="KW-1185">Reference proteome</keyword>
<dbReference type="VEuPathDB" id="PiroplasmaDB:BMR1_02g03070"/>
<dbReference type="InterPro" id="IPR001662">
    <property type="entry name" value="EF1B_G_C"/>
</dbReference>
<evidence type="ECO:0000313" key="5">
    <source>
        <dbReference type="EMBL" id="CCF73767.1"/>
    </source>
</evidence>